<feature type="transmembrane region" description="Helical" evidence="7">
    <location>
        <begin position="254"/>
        <end position="275"/>
    </location>
</feature>
<feature type="transmembrane region" description="Helical" evidence="7">
    <location>
        <begin position="58"/>
        <end position="79"/>
    </location>
</feature>
<keyword evidence="4 7" id="KW-1133">Transmembrane helix</keyword>
<dbReference type="PATRIC" id="fig|1341181.4.peg.1628"/>
<evidence type="ECO:0000256" key="6">
    <source>
        <dbReference type="ARBA" id="ARBA00023136"/>
    </source>
</evidence>
<organism evidence="9 10">
    <name type="scientific">Flavobacterium limnosediminis JC2902</name>
    <dbReference type="NCBI Taxonomy" id="1341181"/>
    <lineage>
        <taxon>Bacteria</taxon>
        <taxon>Pseudomonadati</taxon>
        <taxon>Bacteroidota</taxon>
        <taxon>Flavobacteriia</taxon>
        <taxon>Flavobacteriales</taxon>
        <taxon>Flavobacteriaceae</taxon>
        <taxon>Flavobacterium</taxon>
    </lineage>
</organism>
<keyword evidence="3 7" id="KW-0812">Transmembrane</keyword>
<feature type="domain" description="Cation/H+ exchanger transmembrane" evidence="8">
    <location>
        <begin position="74"/>
        <end position="456"/>
    </location>
</feature>
<feature type="transmembrane region" description="Helical" evidence="7">
    <location>
        <begin position="191"/>
        <end position="213"/>
    </location>
</feature>
<feature type="transmembrane region" description="Helical" evidence="7">
    <location>
        <begin position="296"/>
        <end position="329"/>
    </location>
</feature>
<name>V6SQ10_9FLAO</name>
<feature type="transmembrane region" description="Helical" evidence="7">
    <location>
        <begin position="7"/>
        <end position="25"/>
    </location>
</feature>
<accession>V6SQ10</accession>
<dbReference type="Proteomes" id="UP000018004">
    <property type="component" value="Unassembled WGS sequence"/>
</dbReference>
<dbReference type="Gene3D" id="1.20.1530.20">
    <property type="match status" value="1"/>
</dbReference>
<feature type="transmembrane region" description="Helical" evidence="7">
    <location>
        <begin position="225"/>
        <end position="248"/>
    </location>
</feature>
<dbReference type="PANTHER" id="PTHR32468">
    <property type="entry name" value="CATION/H + ANTIPORTER"/>
    <property type="match status" value="1"/>
</dbReference>
<reference evidence="9 10" key="1">
    <citation type="submission" date="2013-08" db="EMBL/GenBank/DDBJ databases">
        <title>Flavobacterium limnosediminis JC2902 genome sequencing.</title>
        <authorList>
            <person name="Lee K."/>
            <person name="Yi H."/>
            <person name="Park S."/>
            <person name="Chun J."/>
        </authorList>
    </citation>
    <scope>NUCLEOTIDE SEQUENCE [LARGE SCALE GENOMIC DNA]</scope>
    <source>
        <strain evidence="9 10">JC2902</strain>
    </source>
</reference>
<sequence length="756" mass="84023">MKKFKNSFFYIGIVGVTTAIMYWTIQNGKVLEAGRKVIVPNNGKSQWEEFIISLTHNLTHPLAILLAQIVTIVFVARLFGAIFKKIGQPSVIGEILAGIALGPSLLGNYFPEFSNALFPVASLGNLQFLSQIGLILFMFVVGMELDLKVLQNKAKEAVVISHASIVIPFTLGLVLAYFIFQQFAPDGVEFISFALFTGIAMSITAFPVLARIVQERGLHKTRLGAMVITCAAADDITAWCILAAVIAIVKAGSFLSSLYIMALAIIYVLLMLKVVKPFLKRIGELYDNTETITKPVVAIFFLTLLISSYATEIIGIHALFGAFMAGVIMPESMRFRNVFIEKVEDVSQVMLLPLFFVFTGLRTQIGLLDDAYLWEVCGYIVLVAVVGKFVGSALTARFVGQSWKDSLTIGALMNTRGLMELVVLNIGYDLGVLKPEIFAMMVIMALATTFMTGPALDLIEYVFKSKTEIVPKEIIQNTKFKILFSFQNAEEGRSLLRLANNFVKKTHNNSVVTALHILPINELNPYDIDGYEEESFKPVLQTSEELHQKVATLFKSSIDTEGDLIEVSNHGDFDLVLMGLSQSIFDGTLLGKVLGFTTRIINPESLLNKFTGKEKLFENSPFDERTGHILSKTDVPVGILVDKNFTDAKRVFVLLLEESDLFLMDYAKQLIHNVNSNVTILDKAGNFKDNAELANCIHKIEQKHPKNIKLATERKIEKALLDEQDLMIISVESWKKLLDSQSSWLNKTPSLLIIKK</sequence>
<keyword evidence="6 7" id="KW-0472">Membrane</keyword>
<dbReference type="OrthoDB" id="9793589at2"/>
<dbReference type="InterPro" id="IPR038770">
    <property type="entry name" value="Na+/solute_symporter_sf"/>
</dbReference>
<feature type="transmembrane region" description="Helical" evidence="7">
    <location>
        <begin position="91"/>
        <end position="110"/>
    </location>
</feature>
<dbReference type="GO" id="GO:1902600">
    <property type="term" value="P:proton transmembrane transport"/>
    <property type="evidence" value="ECO:0007669"/>
    <property type="project" value="InterPro"/>
</dbReference>
<dbReference type="InterPro" id="IPR006153">
    <property type="entry name" value="Cation/H_exchanger_TM"/>
</dbReference>
<evidence type="ECO:0000313" key="9">
    <source>
        <dbReference type="EMBL" id="ESU28302.1"/>
    </source>
</evidence>
<comment type="subcellular location">
    <subcellularLocation>
        <location evidence="1">Membrane</location>
        <topology evidence="1">Multi-pass membrane protein</topology>
    </subcellularLocation>
</comment>
<dbReference type="RefSeq" id="WP_023579285.1">
    <property type="nucleotide sequence ID" value="NZ_AVGG01000007.1"/>
</dbReference>
<dbReference type="AlphaFoldDB" id="V6SQ10"/>
<gene>
    <name evidence="9" type="ORF">FLJC2902T_16520</name>
</gene>
<dbReference type="Pfam" id="PF00999">
    <property type="entry name" value="Na_H_Exchanger"/>
    <property type="match status" value="1"/>
</dbReference>
<keyword evidence="5" id="KW-0406">Ion transport</keyword>
<dbReference type="eggNOG" id="COG0475">
    <property type="taxonomic scope" value="Bacteria"/>
</dbReference>
<evidence type="ECO:0000259" key="8">
    <source>
        <dbReference type="Pfam" id="PF00999"/>
    </source>
</evidence>
<feature type="transmembrane region" description="Helical" evidence="7">
    <location>
        <begin position="379"/>
        <end position="399"/>
    </location>
</feature>
<feature type="transmembrane region" description="Helical" evidence="7">
    <location>
        <begin position="157"/>
        <end position="179"/>
    </location>
</feature>
<evidence type="ECO:0000256" key="3">
    <source>
        <dbReference type="ARBA" id="ARBA00022692"/>
    </source>
</evidence>
<keyword evidence="10" id="KW-1185">Reference proteome</keyword>
<comment type="caution">
    <text evidence="9">The sequence shown here is derived from an EMBL/GenBank/DDBJ whole genome shotgun (WGS) entry which is preliminary data.</text>
</comment>
<dbReference type="GO" id="GO:0015297">
    <property type="term" value="F:antiporter activity"/>
    <property type="evidence" value="ECO:0007669"/>
    <property type="project" value="InterPro"/>
</dbReference>
<evidence type="ECO:0000256" key="1">
    <source>
        <dbReference type="ARBA" id="ARBA00004141"/>
    </source>
</evidence>
<dbReference type="PANTHER" id="PTHR32468:SF0">
    <property type="entry name" value="K(+)_H(+) ANTIPORTER 1"/>
    <property type="match status" value="1"/>
</dbReference>
<dbReference type="GO" id="GO:0016020">
    <property type="term" value="C:membrane"/>
    <property type="evidence" value="ECO:0007669"/>
    <property type="project" value="UniProtKB-SubCell"/>
</dbReference>
<protein>
    <submittedName>
        <fullName evidence="9">Na+/H+-exchanging protein</fullName>
    </submittedName>
</protein>
<evidence type="ECO:0000256" key="7">
    <source>
        <dbReference type="SAM" id="Phobius"/>
    </source>
</evidence>
<evidence type="ECO:0000313" key="10">
    <source>
        <dbReference type="Proteomes" id="UP000018004"/>
    </source>
</evidence>
<dbReference type="EMBL" id="AVGG01000007">
    <property type="protein sequence ID" value="ESU28302.1"/>
    <property type="molecule type" value="Genomic_DNA"/>
</dbReference>
<proteinExistence type="predicted"/>
<feature type="transmembrane region" description="Helical" evidence="7">
    <location>
        <begin position="116"/>
        <end position="145"/>
    </location>
</feature>
<dbReference type="InterPro" id="IPR050794">
    <property type="entry name" value="CPA2_transporter"/>
</dbReference>
<dbReference type="STRING" id="1341181.FLJC2902T_16520"/>
<evidence type="ECO:0000256" key="5">
    <source>
        <dbReference type="ARBA" id="ARBA00023065"/>
    </source>
</evidence>
<keyword evidence="2" id="KW-0813">Transport</keyword>
<evidence type="ECO:0000256" key="4">
    <source>
        <dbReference type="ARBA" id="ARBA00022989"/>
    </source>
</evidence>
<evidence type="ECO:0000256" key="2">
    <source>
        <dbReference type="ARBA" id="ARBA00022448"/>
    </source>
</evidence>